<dbReference type="PANTHER" id="PTHR33269:SF17">
    <property type="entry name" value="NADH-UBIQUINONE OXIDOREDUCTASE CHAIN 6"/>
    <property type="match status" value="1"/>
</dbReference>
<organism evidence="4 5">
    <name type="scientific">Fluviibacter phosphoraccumulans</name>
    <dbReference type="NCBI Taxonomy" id="1751046"/>
    <lineage>
        <taxon>Bacteria</taxon>
        <taxon>Pseudomonadati</taxon>
        <taxon>Pseudomonadota</taxon>
        <taxon>Betaproteobacteria</taxon>
        <taxon>Rhodocyclales</taxon>
        <taxon>Fluviibacteraceae</taxon>
        <taxon>Fluviibacter</taxon>
    </lineage>
</organism>
<keyword evidence="2" id="KW-0812">Transmembrane</keyword>
<dbReference type="Pfam" id="PF00499">
    <property type="entry name" value="Oxidored_q3"/>
    <property type="match status" value="1"/>
</dbReference>
<dbReference type="EMBL" id="AP022345">
    <property type="protein sequence ID" value="BBU68977.1"/>
    <property type="molecule type" value="Genomic_DNA"/>
</dbReference>
<feature type="transmembrane region" description="Helical" evidence="2">
    <location>
        <begin position="6"/>
        <end position="25"/>
    </location>
</feature>
<keyword evidence="2" id="KW-0874">Quinone</keyword>
<feature type="compositionally biased region" description="Polar residues" evidence="3">
    <location>
        <begin position="203"/>
        <end position="217"/>
    </location>
</feature>
<protein>
    <recommendedName>
        <fullName evidence="2">NADH-quinone oxidoreductase subunit J</fullName>
        <ecNumber evidence="2">7.1.1.-</ecNumber>
    </recommendedName>
</protein>
<comment type="subcellular location">
    <subcellularLocation>
        <location evidence="2">Cell membrane</location>
        <topology evidence="2">Multi-pass membrane protein</topology>
    </subcellularLocation>
</comment>
<dbReference type="PANTHER" id="PTHR33269">
    <property type="entry name" value="NADH-UBIQUINONE OXIDOREDUCTASE CHAIN 6"/>
    <property type="match status" value="1"/>
</dbReference>
<evidence type="ECO:0000256" key="3">
    <source>
        <dbReference type="SAM" id="MobiDB-lite"/>
    </source>
</evidence>
<comment type="similarity">
    <text evidence="1 2">Belongs to the complex I subunit 6 family.</text>
</comment>
<comment type="function">
    <text evidence="2">NDH-1 shuttles electrons from NADH, via FMN and iron-sulfur (Fe-S) centers, to quinones in the respiratory chain. Couples the redox reaction to proton translocation (for every two electrons transferred, four hydrogen ions are translocated across the cytoplasmic membrane), and thus conserves the redox energy in a proton gradient.</text>
</comment>
<name>A0A679I3I0_9RHOO</name>
<keyword evidence="2" id="KW-1003">Cell membrane</keyword>
<dbReference type="EC" id="7.1.1.-" evidence="2"/>
<keyword evidence="2" id="KW-1133">Transmembrane helix</keyword>
<dbReference type="RefSeq" id="WP_162050267.1">
    <property type="nucleotide sequence ID" value="NZ_AP019011.1"/>
</dbReference>
<dbReference type="InterPro" id="IPR042106">
    <property type="entry name" value="Nuo/plastoQ_OxRdtase_6_NuoJ"/>
</dbReference>
<comment type="catalytic activity">
    <reaction evidence="2">
        <text>a quinone + NADH + 5 H(+)(in) = a quinol + NAD(+) + 4 H(+)(out)</text>
        <dbReference type="Rhea" id="RHEA:57888"/>
        <dbReference type="ChEBI" id="CHEBI:15378"/>
        <dbReference type="ChEBI" id="CHEBI:24646"/>
        <dbReference type="ChEBI" id="CHEBI:57540"/>
        <dbReference type="ChEBI" id="CHEBI:57945"/>
        <dbReference type="ChEBI" id="CHEBI:132124"/>
    </reaction>
</comment>
<evidence type="ECO:0000313" key="5">
    <source>
        <dbReference type="Proteomes" id="UP000463961"/>
    </source>
</evidence>
<dbReference type="GO" id="GO:0005886">
    <property type="term" value="C:plasma membrane"/>
    <property type="evidence" value="ECO:0007669"/>
    <property type="project" value="UniProtKB-SubCell"/>
</dbReference>
<accession>A0A679I3I0</accession>
<dbReference type="Proteomes" id="UP000463961">
    <property type="component" value="Chromosome"/>
</dbReference>
<feature type="region of interest" description="Disordered" evidence="3">
    <location>
        <begin position="197"/>
        <end position="217"/>
    </location>
</feature>
<reference evidence="5" key="1">
    <citation type="submission" date="2020-01" db="EMBL/GenBank/DDBJ databases">
        <title>Phosphoaccumulans saitamaens gen. nov., sp. nov., a polyphosphate accumulating bacterium isolated from surface river water.</title>
        <authorList>
            <person name="Watanabe K."/>
            <person name="Suda W."/>
        </authorList>
    </citation>
    <scope>NUCLEOTIDE SEQUENCE [LARGE SCALE GENOMIC DNA]</scope>
    <source>
        <strain evidence="5">ICHIAU1</strain>
    </source>
</reference>
<keyword evidence="2" id="KW-0472">Membrane</keyword>
<gene>
    <name evidence="4" type="primary">nuoJ</name>
    <name evidence="4" type="ORF">ICHIAU1_12600</name>
</gene>
<dbReference type="GO" id="GO:0008137">
    <property type="term" value="F:NADH dehydrogenase (ubiquinone) activity"/>
    <property type="evidence" value="ECO:0007669"/>
    <property type="project" value="UniProtKB-UniRule"/>
</dbReference>
<dbReference type="OrthoDB" id="5295927at2"/>
<evidence type="ECO:0000256" key="2">
    <source>
        <dbReference type="RuleBase" id="RU004429"/>
    </source>
</evidence>
<dbReference type="NCBIfam" id="NF005164">
    <property type="entry name" value="PRK06638.1-4"/>
    <property type="match status" value="1"/>
</dbReference>
<evidence type="ECO:0000256" key="1">
    <source>
        <dbReference type="ARBA" id="ARBA00005698"/>
    </source>
</evidence>
<dbReference type="InterPro" id="IPR001457">
    <property type="entry name" value="NADH_UbQ/plastoQ_OxRdtase_su6"/>
</dbReference>
<dbReference type="Gene3D" id="1.20.120.1200">
    <property type="entry name" value="NADH-ubiquinone/plastoquinone oxidoreductase chain 6, subunit NuoJ"/>
    <property type="match status" value="1"/>
</dbReference>
<sequence length="217" mass="23813">MDFKLILFYVLSTILVGASLGVVTARNPVNAAMFLVLSFFTAAMVWMLAQAEFLAIVLILVYVGAVMVLFLFVVMMLDINFDRLRQGFWSYLPLGALIGILMILEMSIILGGQYFQVFDMPLPPELANSSNTKDLGLLLYTEYTYPDQIAASILLVAIIAAVILTLRGRKDNKKQVISDQVAVKASDRLRVVKMDAVKPQPAVTETSAPETGDGATQ</sequence>
<feature type="transmembrane region" description="Helical" evidence="2">
    <location>
        <begin position="32"/>
        <end position="49"/>
    </location>
</feature>
<evidence type="ECO:0000313" key="4">
    <source>
        <dbReference type="EMBL" id="BBU68977.1"/>
    </source>
</evidence>
<proteinExistence type="inferred from homology"/>
<feature type="transmembrane region" description="Helical" evidence="2">
    <location>
        <begin position="149"/>
        <end position="166"/>
    </location>
</feature>
<feature type="transmembrane region" description="Helical" evidence="2">
    <location>
        <begin position="89"/>
        <end position="115"/>
    </location>
</feature>
<dbReference type="AlphaFoldDB" id="A0A679I3I0"/>
<dbReference type="GO" id="GO:0048038">
    <property type="term" value="F:quinone binding"/>
    <property type="evidence" value="ECO:0007669"/>
    <property type="project" value="UniProtKB-UniRule"/>
</dbReference>
<feature type="transmembrane region" description="Helical" evidence="2">
    <location>
        <begin position="55"/>
        <end position="77"/>
    </location>
</feature>
<keyword evidence="5" id="KW-1185">Reference proteome</keyword>
<keyword evidence="2" id="KW-0520">NAD</keyword>